<dbReference type="InterPro" id="IPR046335">
    <property type="entry name" value="LacI/GalR-like_sensor"/>
</dbReference>
<dbReference type="SUPFAM" id="SSF47413">
    <property type="entry name" value="lambda repressor-like DNA-binding domains"/>
    <property type="match status" value="1"/>
</dbReference>
<organism evidence="5 6">
    <name type="scientific">Spongiactinospora gelatinilytica</name>
    <dbReference type="NCBI Taxonomy" id="2666298"/>
    <lineage>
        <taxon>Bacteria</taxon>
        <taxon>Bacillati</taxon>
        <taxon>Actinomycetota</taxon>
        <taxon>Actinomycetes</taxon>
        <taxon>Streptosporangiales</taxon>
        <taxon>Streptosporangiaceae</taxon>
        <taxon>Spongiactinospora</taxon>
    </lineage>
</organism>
<keyword evidence="1" id="KW-0805">Transcription regulation</keyword>
<dbReference type="Gene3D" id="1.10.260.40">
    <property type="entry name" value="lambda repressor-like DNA-binding domains"/>
    <property type="match status" value="1"/>
</dbReference>
<keyword evidence="2" id="KW-0238">DNA-binding</keyword>
<evidence type="ECO:0000256" key="2">
    <source>
        <dbReference type="ARBA" id="ARBA00023125"/>
    </source>
</evidence>
<dbReference type="CDD" id="cd01392">
    <property type="entry name" value="HTH_LacI"/>
    <property type="match status" value="1"/>
</dbReference>
<dbReference type="GO" id="GO:0003700">
    <property type="term" value="F:DNA-binding transcription factor activity"/>
    <property type="evidence" value="ECO:0007669"/>
    <property type="project" value="TreeGrafter"/>
</dbReference>
<dbReference type="Pfam" id="PF13377">
    <property type="entry name" value="Peripla_BP_3"/>
    <property type="match status" value="1"/>
</dbReference>
<proteinExistence type="predicted"/>
<accession>A0A2W2HVJ3</accession>
<dbReference type="InterPro" id="IPR010982">
    <property type="entry name" value="Lambda_DNA-bd_dom_sf"/>
</dbReference>
<dbReference type="CDD" id="cd06279">
    <property type="entry name" value="PBP1_LacI-like"/>
    <property type="match status" value="1"/>
</dbReference>
<reference evidence="5 6" key="1">
    <citation type="submission" date="2018-01" db="EMBL/GenBank/DDBJ databases">
        <title>Draft genome sequence of Sphaerisporangium sp. 7K107.</title>
        <authorList>
            <person name="Sahin N."/>
            <person name="Saygin H."/>
            <person name="Ay H."/>
        </authorList>
    </citation>
    <scope>NUCLEOTIDE SEQUENCE [LARGE SCALE GENOMIC DNA]</scope>
    <source>
        <strain evidence="5 6">7K107</strain>
    </source>
</reference>
<dbReference type="SUPFAM" id="SSF53822">
    <property type="entry name" value="Periplasmic binding protein-like I"/>
    <property type="match status" value="1"/>
</dbReference>
<dbReference type="PANTHER" id="PTHR30146:SF138">
    <property type="entry name" value="TRANSCRIPTIONAL REGULATORY PROTEIN"/>
    <property type="match status" value="1"/>
</dbReference>
<name>A0A2W2HVJ3_9ACTN</name>
<sequence>MAARGNKVTLQTIADQVGVSRATVSYAFSRPDQLSDALRREILRVAAELGYAGPDAAARSLRLGRAGALGLLFTETLSYAFADPYAIDFIRGLTGAVEDAGVGLLLLPLQGGGGSRAATVRDAVVDGFCMFSLPDGHPAVVEVTRRRLPVVVVDEPYLPGHPFIGIDERTAGAQAARHLLDLGHRRIAAIVTGLYHDGAGGWCGPERRDGAIFQAMRTRILGYRTAAEEAGLDWDRVPIYEVPRNLREQARQAAHEVLRLAPRPTALLANTDILALGAMDAAADLGLRVPADLSIVGFSDSGAEEAGLTTVRQRGPETGELAGRLLLAADPAPPGRTIVPHELVVRRSTAPPSSE</sequence>
<comment type="caution">
    <text evidence="5">The sequence shown here is derived from an EMBL/GenBank/DDBJ whole genome shotgun (WGS) entry which is preliminary data.</text>
</comment>
<keyword evidence="6" id="KW-1185">Reference proteome</keyword>
<dbReference type="PANTHER" id="PTHR30146">
    <property type="entry name" value="LACI-RELATED TRANSCRIPTIONAL REPRESSOR"/>
    <property type="match status" value="1"/>
</dbReference>
<protein>
    <submittedName>
        <fullName evidence="5">LacI family transcriptional regulator</fullName>
    </submittedName>
</protein>
<dbReference type="EMBL" id="POUA01000013">
    <property type="protein sequence ID" value="PZG55545.1"/>
    <property type="molecule type" value="Genomic_DNA"/>
</dbReference>
<evidence type="ECO:0000313" key="5">
    <source>
        <dbReference type="EMBL" id="PZG55545.1"/>
    </source>
</evidence>
<gene>
    <name evidence="5" type="ORF">C1I98_03345</name>
</gene>
<dbReference type="InterPro" id="IPR000843">
    <property type="entry name" value="HTH_LacI"/>
</dbReference>
<evidence type="ECO:0000256" key="1">
    <source>
        <dbReference type="ARBA" id="ARBA00023015"/>
    </source>
</evidence>
<dbReference type="InterPro" id="IPR028082">
    <property type="entry name" value="Peripla_BP_I"/>
</dbReference>
<dbReference type="AlphaFoldDB" id="A0A2W2HVJ3"/>
<dbReference type="Proteomes" id="UP000248544">
    <property type="component" value="Unassembled WGS sequence"/>
</dbReference>
<dbReference type="GO" id="GO:0000976">
    <property type="term" value="F:transcription cis-regulatory region binding"/>
    <property type="evidence" value="ECO:0007669"/>
    <property type="project" value="TreeGrafter"/>
</dbReference>
<dbReference type="SMART" id="SM00354">
    <property type="entry name" value="HTH_LACI"/>
    <property type="match status" value="1"/>
</dbReference>
<evidence type="ECO:0000259" key="4">
    <source>
        <dbReference type="PROSITE" id="PS50932"/>
    </source>
</evidence>
<dbReference type="Gene3D" id="3.40.50.2300">
    <property type="match status" value="2"/>
</dbReference>
<dbReference type="Pfam" id="PF00356">
    <property type="entry name" value="LacI"/>
    <property type="match status" value="1"/>
</dbReference>
<evidence type="ECO:0000313" key="6">
    <source>
        <dbReference type="Proteomes" id="UP000248544"/>
    </source>
</evidence>
<dbReference type="RefSeq" id="WP_111165571.1">
    <property type="nucleotide sequence ID" value="NZ_POUA01000013.1"/>
</dbReference>
<evidence type="ECO:0000256" key="3">
    <source>
        <dbReference type="ARBA" id="ARBA00023163"/>
    </source>
</evidence>
<keyword evidence="3" id="KW-0804">Transcription</keyword>
<dbReference type="PROSITE" id="PS50932">
    <property type="entry name" value="HTH_LACI_2"/>
    <property type="match status" value="1"/>
</dbReference>
<feature type="domain" description="HTH lacI-type" evidence="4">
    <location>
        <begin position="8"/>
        <end position="63"/>
    </location>
</feature>